<dbReference type="Gene3D" id="1.20.120.160">
    <property type="entry name" value="HPT domain"/>
    <property type="match status" value="1"/>
</dbReference>
<proteinExistence type="predicted"/>
<sequence length="100" mass="10780">MLVNPARVEALRQEIGEDGFPEVLEMFLSESAQVVARLQEADDPAAISADMHFLKGSALTMGLDDLATFCLTAEQGAALDPVALADLFERSRASLLALRF</sequence>
<dbReference type="PROSITE" id="PS50894">
    <property type="entry name" value="HPT"/>
    <property type="match status" value="1"/>
</dbReference>
<evidence type="ECO:0000313" key="4">
    <source>
        <dbReference type="EMBL" id="WGV15276.1"/>
    </source>
</evidence>
<evidence type="ECO:0000256" key="1">
    <source>
        <dbReference type="ARBA" id="ARBA00023012"/>
    </source>
</evidence>
<dbReference type="InterPro" id="IPR036641">
    <property type="entry name" value="HPT_dom_sf"/>
</dbReference>
<accession>A0ABY8Q5C2</accession>
<organism evidence="4 5">
    <name type="scientific">Fuscovulum ytuae</name>
    <dbReference type="NCBI Taxonomy" id="3042299"/>
    <lineage>
        <taxon>Bacteria</taxon>
        <taxon>Pseudomonadati</taxon>
        <taxon>Pseudomonadota</taxon>
        <taxon>Alphaproteobacteria</taxon>
        <taxon>Rhodobacterales</taxon>
        <taxon>Paracoccaceae</taxon>
        <taxon>Fuscovulum</taxon>
    </lineage>
</organism>
<keyword evidence="2" id="KW-0597">Phosphoprotein</keyword>
<name>A0ABY8Q5C2_9RHOB</name>
<gene>
    <name evidence="4" type="ORF">QF092_13485</name>
</gene>
<dbReference type="Proteomes" id="UP001230978">
    <property type="component" value="Chromosome"/>
</dbReference>
<evidence type="ECO:0000256" key="2">
    <source>
        <dbReference type="PROSITE-ProRule" id="PRU00110"/>
    </source>
</evidence>
<evidence type="ECO:0000313" key="5">
    <source>
        <dbReference type="Proteomes" id="UP001230978"/>
    </source>
</evidence>
<keyword evidence="1" id="KW-0902">Two-component regulatory system</keyword>
<dbReference type="SUPFAM" id="SSF47226">
    <property type="entry name" value="Histidine-containing phosphotransfer domain, HPT domain"/>
    <property type="match status" value="1"/>
</dbReference>
<feature type="modified residue" description="Phosphohistidine" evidence="2">
    <location>
        <position position="52"/>
    </location>
</feature>
<protein>
    <submittedName>
        <fullName evidence="4">Hpt domain-containing protein</fullName>
    </submittedName>
</protein>
<dbReference type="Pfam" id="PF01627">
    <property type="entry name" value="Hpt"/>
    <property type="match status" value="1"/>
</dbReference>
<evidence type="ECO:0000259" key="3">
    <source>
        <dbReference type="PROSITE" id="PS50894"/>
    </source>
</evidence>
<keyword evidence="5" id="KW-1185">Reference proteome</keyword>
<reference evidence="4 5" key="1">
    <citation type="submission" date="2023-04" db="EMBL/GenBank/DDBJ databases">
        <title>YMD61, complete Genome.</title>
        <authorList>
            <person name="Zhang J."/>
        </authorList>
    </citation>
    <scope>NUCLEOTIDE SEQUENCE [LARGE SCALE GENOMIC DNA]</scope>
    <source>
        <strain evidence="4 5">YMD61</strain>
    </source>
</reference>
<feature type="domain" description="HPt" evidence="3">
    <location>
        <begin position="12"/>
        <end position="100"/>
    </location>
</feature>
<dbReference type="EMBL" id="CP124535">
    <property type="protein sequence ID" value="WGV15276.1"/>
    <property type="molecule type" value="Genomic_DNA"/>
</dbReference>
<dbReference type="InterPro" id="IPR008207">
    <property type="entry name" value="Sig_transdc_His_kin_Hpt_dom"/>
</dbReference>
<dbReference type="RefSeq" id="WP_281464493.1">
    <property type="nucleotide sequence ID" value="NZ_CP124535.1"/>
</dbReference>